<dbReference type="NCBIfam" id="TIGR04189">
    <property type="entry name" value="surface_SprA"/>
    <property type="match status" value="1"/>
</dbReference>
<dbReference type="InterPro" id="IPR025684">
    <property type="entry name" value="SprA_N_dom"/>
</dbReference>
<accession>A0ABW7NA69</accession>
<protein>
    <submittedName>
        <fullName evidence="3">Cell surface protein SprA</fullName>
    </submittedName>
</protein>
<evidence type="ECO:0000313" key="3">
    <source>
        <dbReference type="EMBL" id="MFH6984527.1"/>
    </source>
</evidence>
<dbReference type="EMBL" id="JBIPKE010000018">
    <property type="protein sequence ID" value="MFH6984527.1"/>
    <property type="molecule type" value="Genomic_DNA"/>
</dbReference>
<name>A0ABW7NA69_9BACT</name>
<dbReference type="Pfam" id="PF14349">
    <property type="entry name" value="SprA_N"/>
    <property type="match status" value="2"/>
</dbReference>
<sequence>MISLCLWVSLPEATFVSASSSVLIFQDTSRQDTVRTDTIPPYTPTKAPTFQPAYRFGDPFSNRISPSPLLLADPSSIDLEVDFDSTVNYSVSERIGDVNFRPVTTMTFEEYDRYNDKQITKEYFQERSAGLDGESAISGRSLIPRLYISPVFDRLFGGSYVDIQPNGFVNLDFGGRFQRVDNPAIPIRQQRNGGFNFDQQISLNLVGKIGEKLAVTANFDNNNTFDFQNNLKVEYTGYEEDIVKKIEIGNVSMPVSNSLMTGAQSLFGLKTQLQFGKLYLTGVVSRQQGKSDVITVESGFQGKEFEVRASNYDENRHFFLGHFFRENYEKWLKTLPQITSGVNVNRVEVYVINRNNDTKSTREVLGLMDLGEGQRIYQKGNPKVGSGDGNVPTDNGANDLFQSITNTPNFRSSDQVTNTLENDFGFVNSTDFVKVGTARRLDQDEFVINTRLGYITLLRKLQNDEMLGVSYTYSYDGKTYRVGELTEDYSGLADDQVILLKMLRPNKINTKVPTWDLMMKNIYNLNASQIEREGFTLRVHYRDDATGIDNPSLHEGRFTKDQPLVELLGLDQLNQNNDRQRDGNFDFIDGVTIDVRNGNIIFPVLEPFGATLESKFASDEVSLKEKYVYDTLYHTTKADAEQVASKNKFFILGKFNAGSSNEIALPGINIAENSVIVTAGNTPLTEGLDYTVDYNLGRVRILNEGILSSGKTINIAYEKADLFNFQSRWLYGARADYKFSENFNIGATILQLNEQPGGVSRYTIGDEPTRNTKYGFDLNFQDEVPFLTKFMDFLPLVSTKAPSSITVNAEFAQMIPGTSNLVDGKGTSYIDDFESAVTPINLGGWAGWDLAATPKTTDRKFDKSTEAGSTLGLNYKRAKIAWYTVDQSVFYRTGGPNKPTNITDEDLQNHYVRPVLPQEIFRQQSRNLIVTPETLFDIAYFPSERGQYNYNPNLTRDGLLPDPKSNYGGITRAITNEVDFDKTNIEYLEFWMLDPFIDTPRGRVMDGKFNTNNTTGGDLVFNLGSVSEDVVPDGRHAFESGLPANGDHAQTIANEWGRVPSEPFLTNYFENSGSARANQDIGLEGLKDEEELTYFADFINRVSVSTEVLDQLKSDPSGDNFQYFLGSDLDNQDLKILERYKNYNGLDGNSPVNSGNSITRASTTTPDNEDLNQDNTISDLEEYYEYRLSLKPGELEVGKNHIVDAVTDDSREATWYLFRIPIRNPDRVYGGISGFKTVRYLRMYATNFQQPVVFRMTKLQLVGSQWRKYQEALNEPGLNEIPETSYSDFNVSVVNIEENSMGGENKSPYVVPPGINRDRDNTTIINRQLNEQSLQVCVDNLEDKDARAVYKNVTFDLINYGRLQMFLHAEAHNGEMLLDNEINAFIRFGTDFTEHYYEIEVPMKVTPTGLDANGGDNIARLVWPLENEIDLSIDELLGIKSERNRNDFDENVPYSTPSNNGQYKLTIKGRPDISSVQVLMLGVRNPESDDRATKSVCLWANELRVTDFDTKKGWAANARVSTKLADVATVSASTRYTSIGFGNIQQTIQQRTRNETIQYDISANVNVDKFLLPEKTGLKVPMFVSYEKSRITPQFDPLDPDVPLEASLATMDSDEERERYRRIVEDRTERRSINFTNVHKEKVNPEANSHFFDVENLSFSYAYSDVMTSNVNTETYLQKKVSGGVAYNYAPRTISLEPFAKMEALKSPYLKLIKDVNLSLLPSSLAFRADLDRSFRMTQLYNDKLEVSPDLAPYYERLFTFNRNYNLRWNLFKSLNLDYTARVNAVIDEPDGIIEGDITTQEERQYVWEEIKDLGRMKNFAQDISATYKTPLDKLPLTDWLSADIKYATGYTWTAGSQVEHDSLFFGNTIENRREQGLSGKVDLVKLYNKVAFLKEINSPPRAKAGEEAPGFNIGKSFLRTVMSLRNINVTYSVREGTTLSGYSPRAFLMGMDSGFNAPGWGFILGSQDPDIRFRAADNDWLNKNPDLSSPFMQTYTTDLGLRASIEPAKDLKIQLDAKRTNNATYEELFRYSDEQTENNGFSSLTPSRKGSYNISFMSISTAFDKRGPGNTSEAFDTFAENIEKIRIRQTALNNEIGFYDSLSQDVLIPAFISAYSGQSSSEVSLSPFPKIPLPGWRVDYNGLSKIPVLAELFSSITLTHGYRSLYNVNDYNFDNDTYGDLLGNDLSVTLNSNVLDYPQATDTTGTGRYAPVYILNQVTISEQFAPLIGINFRTKSNISTRLEYKKDRNLSLSLANAQITETTSNDVTLDFGYTKEEFKLPFKIQGRTITLDNAVTMRISMTIRDAETIQRKLEGENKVTTGNTNFQLRPSFTYKLNDQLDLTMYFERSVTEPKVSSFKTATTAFGTQLRFSLAQ</sequence>
<organism evidence="3 4">
    <name type="scientific">Marinoscillum luteum</name>
    <dbReference type="NCBI Taxonomy" id="861051"/>
    <lineage>
        <taxon>Bacteria</taxon>
        <taxon>Pseudomonadati</taxon>
        <taxon>Bacteroidota</taxon>
        <taxon>Cytophagia</taxon>
        <taxon>Cytophagales</taxon>
        <taxon>Reichenbachiellaceae</taxon>
        <taxon>Marinoscillum</taxon>
    </lineage>
</organism>
<dbReference type="RefSeq" id="WP_395417900.1">
    <property type="nucleotide sequence ID" value="NZ_JBIPKE010000018.1"/>
</dbReference>
<reference evidence="3 4" key="1">
    <citation type="journal article" date="2013" name="Int. J. Syst. Evol. Microbiol.">
        <title>Marinoscillum luteum sp. nov., isolated from marine sediment.</title>
        <authorList>
            <person name="Cha I.T."/>
            <person name="Park S.J."/>
            <person name="Kim S.J."/>
            <person name="Kim J.G."/>
            <person name="Jung M.Y."/>
            <person name="Shin K.S."/>
            <person name="Kwon K.K."/>
            <person name="Yang S.H."/>
            <person name="Seo Y.S."/>
            <person name="Rhee S.K."/>
        </authorList>
    </citation>
    <scope>NUCLEOTIDE SEQUENCE [LARGE SCALE GENOMIC DNA]</scope>
    <source>
        <strain evidence="3 4">KCTC 23939</strain>
    </source>
</reference>
<evidence type="ECO:0000256" key="1">
    <source>
        <dbReference type="SAM" id="MobiDB-lite"/>
    </source>
</evidence>
<proteinExistence type="predicted"/>
<evidence type="ECO:0000259" key="2">
    <source>
        <dbReference type="Pfam" id="PF14349"/>
    </source>
</evidence>
<gene>
    <name evidence="3" type="primary">sprA</name>
    <name evidence="3" type="ORF">ACHKAR_13825</name>
</gene>
<dbReference type="Proteomes" id="UP001610063">
    <property type="component" value="Unassembled WGS sequence"/>
</dbReference>
<feature type="region of interest" description="Disordered" evidence="1">
    <location>
        <begin position="1147"/>
        <end position="1174"/>
    </location>
</feature>
<dbReference type="InterPro" id="IPR026377">
    <property type="entry name" value="Cell_surface_SprA"/>
</dbReference>
<feature type="domain" description="Gliding motility protein SprA N-terminal" evidence="2">
    <location>
        <begin position="1098"/>
        <end position="1608"/>
    </location>
</feature>
<feature type="compositionally biased region" description="Polar residues" evidence="1">
    <location>
        <begin position="1150"/>
        <end position="1166"/>
    </location>
</feature>
<comment type="caution">
    <text evidence="3">The sequence shown here is derived from an EMBL/GenBank/DDBJ whole genome shotgun (WGS) entry which is preliminary data.</text>
</comment>
<feature type="domain" description="Gliding motility protein SprA N-terminal" evidence="2">
    <location>
        <begin position="104"/>
        <end position="362"/>
    </location>
</feature>
<evidence type="ECO:0000313" key="4">
    <source>
        <dbReference type="Proteomes" id="UP001610063"/>
    </source>
</evidence>
<keyword evidence="4" id="KW-1185">Reference proteome</keyword>